<keyword evidence="4" id="KW-1003">Cell membrane</keyword>
<reference evidence="11" key="1">
    <citation type="journal article" date="2019" name="Int. J. Syst. Evol. Microbiol.">
        <title>The Global Catalogue of Microorganisms (GCM) 10K type strain sequencing project: providing services to taxonomists for standard genome sequencing and annotation.</title>
        <authorList>
            <consortium name="The Broad Institute Genomics Platform"/>
            <consortium name="The Broad Institute Genome Sequencing Center for Infectious Disease"/>
            <person name="Wu L."/>
            <person name="Ma J."/>
        </authorList>
    </citation>
    <scope>NUCLEOTIDE SEQUENCE [LARGE SCALE GENOMIC DNA]</scope>
    <source>
        <strain evidence="11">CCUG 62945</strain>
    </source>
</reference>
<feature type="domain" description="Major facilitator superfamily (MFS) profile" evidence="9">
    <location>
        <begin position="6"/>
        <end position="376"/>
    </location>
</feature>
<evidence type="ECO:0000256" key="2">
    <source>
        <dbReference type="ARBA" id="ARBA00006236"/>
    </source>
</evidence>
<dbReference type="Proteomes" id="UP001596473">
    <property type="component" value="Unassembled WGS sequence"/>
</dbReference>
<keyword evidence="8" id="KW-0997">Cell inner membrane</keyword>
<dbReference type="InterPro" id="IPR011701">
    <property type="entry name" value="MFS"/>
</dbReference>
<dbReference type="Pfam" id="PF07690">
    <property type="entry name" value="MFS_1"/>
    <property type="match status" value="1"/>
</dbReference>
<comment type="caution">
    <text evidence="8">Lacks conserved residue(s) required for the propagation of feature annotation.</text>
</comment>
<comment type="caution">
    <text evidence="10">The sequence shown here is derived from an EMBL/GenBank/DDBJ whole genome shotgun (WGS) entry which is preliminary data.</text>
</comment>
<keyword evidence="11" id="KW-1185">Reference proteome</keyword>
<dbReference type="InterPro" id="IPR036259">
    <property type="entry name" value="MFS_trans_sf"/>
</dbReference>
<feature type="transmembrane region" description="Helical" evidence="8">
    <location>
        <begin position="207"/>
        <end position="226"/>
    </location>
</feature>
<evidence type="ECO:0000256" key="6">
    <source>
        <dbReference type="ARBA" id="ARBA00022989"/>
    </source>
</evidence>
<evidence type="ECO:0000313" key="11">
    <source>
        <dbReference type="Proteomes" id="UP001596473"/>
    </source>
</evidence>
<feature type="transmembrane region" description="Helical" evidence="8">
    <location>
        <begin position="41"/>
        <end position="61"/>
    </location>
</feature>
<keyword evidence="5 8" id="KW-0812">Transmembrane</keyword>
<comment type="subcellular location">
    <subcellularLocation>
        <location evidence="8">Cell inner membrane</location>
        <topology evidence="8">Multi-pass membrane protein</topology>
    </subcellularLocation>
    <subcellularLocation>
        <location evidence="1">Cell membrane</location>
        <topology evidence="1">Multi-pass membrane protein</topology>
    </subcellularLocation>
</comment>
<name>A0ABW2QSU1_9NEIS</name>
<evidence type="ECO:0000313" key="10">
    <source>
        <dbReference type="EMBL" id="MFC7418600.1"/>
    </source>
</evidence>
<feature type="transmembrane region" description="Helical" evidence="8">
    <location>
        <begin position="101"/>
        <end position="118"/>
    </location>
</feature>
<dbReference type="NCBIfam" id="TIGR00710">
    <property type="entry name" value="efflux_Bcr_CflA"/>
    <property type="match status" value="1"/>
</dbReference>
<sequence length="376" mass="39956">MSRPFSLILATLLMMFPQIAETIYSPALSDISHHFAVSPELAAQTLSLYFLAFAVGVVVWGRMCDIYGRRPTMIAGLLIYAVASLIALCVSNFSYVLLARMLSAFGAAVGSVVTQTMLRDLFKGKQLAHVFSLMGIALAISPAIGMYSGSLLSSHFGYKGVFTGLFSLAFVLLIWAFLALPETKQAKEIAAAPLLATAKIMLKDLQIWQVAFLVASFNVCLFAYYSLAPFMFEQLGLSTRLFGYTGLILALGAGAGSLLNKQLLQRGACSPKLVLLASVLTILGGIGVLLLQQSALFVLPMLLVVTGFGIAIPNILSSALHAYQDRTGTAGALLGLLYYMLIGGGLMLAAWSQSLGGVILICGSLATLISIQRSST</sequence>
<dbReference type="RefSeq" id="WP_380185679.1">
    <property type="nucleotide sequence ID" value="NZ_JBHTBQ010000004.1"/>
</dbReference>
<feature type="transmembrane region" description="Helical" evidence="8">
    <location>
        <begin position="130"/>
        <end position="149"/>
    </location>
</feature>
<dbReference type="InterPro" id="IPR050189">
    <property type="entry name" value="MFS_Efflux_Transporters"/>
</dbReference>
<dbReference type="PANTHER" id="PTHR43124:SF3">
    <property type="entry name" value="CHLORAMPHENICOL EFFLUX PUMP RV0191"/>
    <property type="match status" value="1"/>
</dbReference>
<feature type="transmembrane region" description="Helical" evidence="8">
    <location>
        <begin position="161"/>
        <end position="180"/>
    </location>
</feature>
<dbReference type="PROSITE" id="PS50850">
    <property type="entry name" value="MFS"/>
    <property type="match status" value="1"/>
</dbReference>
<feature type="transmembrane region" description="Helical" evidence="8">
    <location>
        <begin position="354"/>
        <end position="371"/>
    </location>
</feature>
<evidence type="ECO:0000259" key="9">
    <source>
        <dbReference type="PROSITE" id="PS50850"/>
    </source>
</evidence>
<dbReference type="PANTHER" id="PTHR43124">
    <property type="entry name" value="PURINE EFFLUX PUMP PBUE"/>
    <property type="match status" value="1"/>
</dbReference>
<dbReference type="SUPFAM" id="SSF103473">
    <property type="entry name" value="MFS general substrate transporter"/>
    <property type="match status" value="1"/>
</dbReference>
<evidence type="ECO:0000256" key="3">
    <source>
        <dbReference type="ARBA" id="ARBA00022448"/>
    </source>
</evidence>
<dbReference type="EMBL" id="JBHTBQ010000004">
    <property type="protein sequence ID" value="MFC7418600.1"/>
    <property type="molecule type" value="Genomic_DNA"/>
</dbReference>
<evidence type="ECO:0000256" key="8">
    <source>
        <dbReference type="RuleBase" id="RU365088"/>
    </source>
</evidence>
<dbReference type="InterPro" id="IPR020846">
    <property type="entry name" value="MFS_dom"/>
</dbReference>
<proteinExistence type="inferred from homology"/>
<gene>
    <name evidence="10" type="ORF">ACFQNF_01745</name>
</gene>
<keyword evidence="3 8" id="KW-0813">Transport</keyword>
<feature type="transmembrane region" description="Helical" evidence="8">
    <location>
        <begin position="241"/>
        <end position="261"/>
    </location>
</feature>
<dbReference type="CDD" id="cd17320">
    <property type="entry name" value="MFS_MdfA_MDR_like"/>
    <property type="match status" value="1"/>
</dbReference>
<feature type="transmembrane region" description="Helical" evidence="8">
    <location>
        <begin position="73"/>
        <end position="95"/>
    </location>
</feature>
<protein>
    <recommendedName>
        <fullName evidence="8">Bcr/CflA family efflux transporter</fullName>
    </recommendedName>
</protein>
<comment type="similarity">
    <text evidence="2 8">Belongs to the major facilitator superfamily. Bcr/CmlA family.</text>
</comment>
<feature type="transmembrane region" description="Helical" evidence="8">
    <location>
        <begin position="273"/>
        <end position="291"/>
    </location>
</feature>
<evidence type="ECO:0000256" key="7">
    <source>
        <dbReference type="ARBA" id="ARBA00023136"/>
    </source>
</evidence>
<keyword evidence="7 8" id="KW-0472">Membrane</keyword>
<feature type="transmembrane region" description="Helical" evidence="8">
    <location>
        <begin position="297"/>
        <end position="316"/>
    </location>
</feature>
<feature type="transmembrane region" description="Helical" evidence="8">
    <location>
        <begin position="328"/>
        <end position="348"/>
    </location>
</feature>
<keyword evidence="6 8" id="KW-1133">Transmembrane helix</keyword>
<evidence type="ECO:0000256" key="1">
    <source>
        <dbReference type="ARBA" id="ARBA00004651"/>
    </source>
</evidence>
<evidence type="ECO:0000256" key="5">
    <source>
        <dbReference type="ARBA" id="ARBA00022692"/>
    </source>
</evidence>
<dbReference type="Gene3D" id="1.20.1720.10">
    <property type="entry name" value="Multidrug resistance protein D"/>
    <property type="match status" value="1"/>
</dbReference>
<evidence type="ECO:0000256" key="4">
    <source>
        <dbReference type="ARBA" id="ARBA00022475"/>
    </source>
</evidence>
<organism evidence="10 11">
    <name type="scientific">Iodobacter arcticus</name>
    <dbReference type="NCBI Taxonomy" id="590593"/>
    <lineage>
        <taxon>Bacteria</taxon>
        <taxon>Pseudomonadati</taxon>
        <taxon>Pseudomonadota</taxon>
        <taxon>Betaproteobacteria</taxon>
        <taxon>Neisseriales</taxon>
        <taxon>Chitinibacteraceae</taxon>
        <taxon>Iodobacter</taxon>
    </lineage>
</organism>
<dbReference type="InterPro" id="IPR004812">
    <property type="entry name" value="Efflux_drug-R_Bcr/CmlA"/>
</dbReference>
<accession>A0ABW2QSU1</accession>